<protein>
    <recommendedName>
        <fullName evidence="5">Lysozyme</fullName>
        <ecNumber evidence="5">3.2.1.17</ecNumber>
    </recommendedName>
</protein>
<dbReference type="CDD" id="cd00737">
    <property type="entry name" value="lyz_endolysin_autolysin"/>
    <property type="match status" value="1"/>
</dbReference>
<evidence type="ECO:0000256" key="3">
    <source>
        <dbReference type="ARBA" id="ARBA00022737"/>
    </source>
</evidence>
<keyword evidence="5" id="KW-0378">Hydrolase</keyword>
<evidence type="ECO:0000256" key="5">
    <source>
        <dbReference type="RuleBase" id="RU003788"/>
    </source>
</evidence>
<comment type="catalytic activity">
    <reaction evidence="5">
        <text>Hydrolysis of (1-&gt;4)-beta-linkages between N-acetylmuramic acid and N-acetyl-D-glucosamine residues in a peptidoglycan and between N-acetyl-D-glucosamine residues in chitodextrins.</text>
        <dbReference type="EC" id="3.2.1.17"/>
    </reaction>
</comment>
<comment type="similarity">
    <text evidence="5">Belongs to the glycosyl hydrolase 24 family.</text>
</comment>
<feature type="domain" description="SLH" evidence="7">
    <location>
        <begin position="210"/>
        <end position="273"/>
    </location>
</feature>
<dbReference type="InterPro" id="IPR002196">
    <property type="entry name" value="Glyco_hydro_24"/>
</dbReference>
<keyword evidence="3" id="KW-0677">Repeat</keyword>
<proteinExistence type="inferred from homology"/>
<evidence type="ECO:0000256" key="2">
    <source>
        <dbReference type="ARBA" id="ARBA00022638"/>
    </source>
</evidence>
<dbReference type="PANTHER" id="PTHR38107:SF3">
    <property type="entry name" value="LYSOZYME RRRD-RELATED"/>
    <property type="match status" value="1"/>
</dbReference>
<dbReference type="GO" id="GO:0009253">
    <property type="term" value="P:peptidoglycan catabolic process"/>
    <property type="evidence" value="ECO:0007669"/>
    <property type="project" value="InterPro"/>
</dbReference>
<dbReference type="InterPro" id="IPR001119">
    <property type="entry name" value="SLH_dom"/>
</dbReference>
<comment type="caution">
    <text evidence="8">The sequence shown here is derived from an EMBL/GenBank/DDBJ whole genome shotgun (WGS) entry which is preliminary data.</text>
</comment>
<accession>A0A9D1G4Q4</accession>
<dbReference type="GO" id="GO:0016998">
    <property type="term" value="P:cell wall macromolecule catabolic process"/>
    <property type="evidence" value="ECO:0007669"/>
    <property type="project" value="InterPro"/>
</dbReference>
<evidence type="ECO:0000256" key="6">
    <source>
        <dbReference type="SAM" id="SignalP"/>
    </source>
</evidence>
<dbReference type="PANTHER" id="PTHR38107">
    <property type="match status" value="1"/>
</dbReference>
<reference evidence="8" key="1">
    <citation type="submission" date="2020-10" db="EMBL/GenBank/DDBJ databases">
        <authorList>
            <person name="Gilroy R."/>
        </authorList>
    </citation>
    <scope>NUCLEOTIDE SEQUENCE</scope>
    <source>
        <strain evidence="8">ChiHecec3B27-6122</strain>
    </source>
</reference>
<feature type="chain" id="PRO_5038963125" description="Lysozyme" evidence="6">
    <location>
        <begin position="23"/>
        <end position="374"/>
    </location>
</feature>
<dbReference type="InterPro" id="IPR023347">
    <property type="entry name" value="Lysozyme_dom_sf"/>
</dbReference>
<dbReference type="Pfam" id="PF00959">
    <property type="entry name" value="Phage_lysozyme"/>
    <property type="match status" value="1"/>
</dbReference>
<evidence type="ECO:0000256" key="1">
    <source>
        <dbReference type="ARBA" id="ARBA00022529"/>
    </source>
</evidence>
<evidence type="ECO:0000259" key="7">
    <source>
        <dbReference type="PROSITE" id="PS51272"/>
    </source>
</evidence>
<dbReference type="InterPro" id="IPR033907">
    <property type="entry name" value="Endolysin_autolysin"/>
</dbReference>
<dbReference type="GO" id="GO:0031640">
    <property type="term" value="P:killing of cells of another organism"/>
    <property type="evidence" value="ECO:0007669"/>
    <property type="project" value="UniProtKB-KW"/>
</dbReference>
<dbReference type="AlphaFoldDB" id="A0A9D1G4Q4"/>
<dbReference type="InterPro" id="IPR023346">
    <property type="entry name" value="Lysozyme-like_dom_sf"/>
</dbReference>
<reference evidence="8" key="2">
    <citation type="journal article" date="2021" name="PeerJ">
        <title>Extensive microbial diversity within the chicken gut microbiome revealed by metagenomics and culture.</title>
        <authorList>
            <person name="Gilroy R."/>
            <person name="Ravi A."/>
            <person name="Getino M."/>
            <person name="Pursley I."/>
            <person name="Horton D.L."/>
            <person name="Alikhan N.F."/>
            <person name="Baker D."/>
            <person name="Gharbi K."/>
            <person name="Hall N."/>
            <person name="Watson M."/>
            <person name="Adriaenssens E.M."/>
            <person name="Foster-Nyarko E."/>
            <person name="Jarju S."/>
            <person name="Secka A."/>
            <person name="Antonio M."/>
            <person name="Oren A."/>
            <person name="Chaudhuri R.R."/>
            <person name="La Ragione R."/>
            <person name="Hildebrand F."/>
            <person name="Pallen M.J."/>
        </authorList>
    </citation>
    <scope>NUCLEOTIDE SEQUENCE</scope>
    <source>
        <strain evidence="8">ChiHecec3B27-6122</strain>
    </source>
</reference>
<dbReference type="EMBL" id="DVJS01000145">
    <property type="protein sequence ID" value="HIS97487.1"/>
    <property type="molecule type" value="Genomic_DNA"/>
</dbReference>
<evidence type="ECO:0000313" key="8">
    <source>
        <dbReference type="EMBL" id="HIS97487.1"/>
    </source>
</evidence>
<keyword evidence="4" id="KW-1035">Host cytoplasm</keyword>
<dbReference type="InterPro" id="IPR051018">
    <property type="entry name" value="Bacteriophage_GH24"/>
</dbReference>
<keyword evidence="1 5" id="KW-0929">Antimicrobial</keyword>
<evidence type="ECO:0000256" key="4">
    <source>
        <dbReference type="ARBA" id="ARBA00023200"/>
    </source>
</evidence>
<name>A0A9D1G4Q4_9FIRM</name>
<organism evidence="8 9">
    <name type="scientific">Candidatus Scatomorpha pullistercoris</name>
    <dbReference type="NCBI Taxonomy" id="2840929"/>
    <lineage>
        <taxon>Bacteria</taxon>
        <taxon>Bacillati</taxon>
        <taxon>Bacillota</taxon>
        <taxon>Clostridia</taxon>
        <taxon>Eubacteriales</taxon>
        <taxon>Candidatus Scatomorpha</taxon>
    </lineage>
</organism>
<dbReference type="SUPFAM" id="SSF53955">
    <property type="entry name" value="Lysozyme-like"/>
    <property type="match status" value="1"/>
</dbReference>
<evidence type="ECO:0000313" key="9">
    <source>
        <dbReference type="Proteomes" id="UP000886876"/>
    </source>
</evidence>
<feature type="signal peptide" evidence="6">
    <location>
        <begin position="1"/>
        <end position="22"/>
    </location>
</feature>
<dbReference type="GO" id="GO:0003796">
    <property type="term" value="F:lysozyme activity"/>
    <property type="evidence" value="ECO:0007669"/>
    <property type="project" value="UniProtKB-EC"/>
</dbReference>
<sequence>MLKKITCLVVVMALLCAVPVFAAEPELKTSEAGIQFIKEQEGFSATAYEDSIGWAIGYGTHCDVSLYPNGITEEEADRLLREHLVETEGYIDNALAELGTTLSQYQYDAISSLTYNIGVGWLHSGYRLYNVLAYGVHNYTDEYIVNIFARYSNTLGEDTVEQLVERRFREALIFLYGDYGFGGTPKYEFEYKELEDGDYELYHRVWAEYSEAKFSDVPYTEWYYVYVSPLTYAGVIDGYPDGSFRPNSDVTAGEAIKLILLAAGYPEQNQPEDRHWASEYLSLAVSEGLLEPGEVTELSGGIDRLTVAKLAAKALGLSEGSGAPFTDTSDPWVAALYHAGVVEGSYVGENLIYQPYDSMSRAELSAVVWRIYNL</sequence>
<keyword evidence="6" id="KW-0732">Signal</keyword>
<dbReference type="Pfam" id="PF00395">
    <property type="entry name" value="SLH"/>
    <property type="match status" value="1"/>
</dbReference>
<dbReference type="PROSITE" id="PS51272">
    <property type="entry name" value="SLH"/>
    <property type="match status" value="1"/>
</dbReference>
<dbReference type="Gene3D" id="1.10.530.40">
    <property type="match status" value="1"/>
</dbReference>
<dbReference type="Proteomes" id="UP000886876">
    <property type="component" value="Unassembled WGS sequence"/>
</dbReference>
<dbReference type="EC" id="3.2.1.17" evidence="5"/>
<keyword evidence="2 5" id="KW-0081">Bacteriolytic enzyme</keyword>
<gene>
    <name evidence="8" type="ORF">IAD42_05875</name>
</gene>
<dbReference type="GO" id="GO:0042742">
    <property type="term" value="P:defense response to bacterium"/>
    <property type="evidence" value="ECO:0007669"/>
    <property type="project" value="UniProtKB-KW"/>
</dbReference>
<keyword evidence="5" id="KW-0326">Glycosidase</keyword>